<proteinExistence type="predicted"/>
<gene>
    <name evidence="1" type="ORF">BTMF_LOCUS12461</name>
</gene>
<keyword evidence="2" id="KW-1185">Reference proteome</keyword>
<protein>
    <submittedName>
        <fullName evidence="1">Uncharacterized protein</fullName>
    </submittedName>
</protein>
<name>A0A3P7V5B8_9BILA</name>
<sequence>MLARQISSSFDFINISQDADSCEHLDCLDCS</sequence>
<organism evidence="1 2">
    <name type="scientific">Brugia timori</name>
    <dbReference type="NCBI Taxonomy" id="42155"/>
    <lineage>
        <taxon>Eukaryota</taxon>
        <taxon>Metazoa</taxon>
        <taxon>Ecdysozoa</taxon>
        <taxon>Nematoda</taxon>
        <taxon>Chromadorea</taxon>
        <taxon>Rhabditida</taxon>
        <taxon>Spirurina</taxon>
        <taxon>Spiruromorpha</taxon>
        <taxon>Filarioidea</taxon>
        <taxon>Onchocercidae</taxon>
        <taxon>Brugia</taxon>
    </lineage>
</organism>
<reference evidence="1 2" key="1">
    <citation type="submission" date="2018-11" db="EMBL/GenBank/DDBJ databases">
        <authorList>
            <consortium name="Pathogen Informatics"/>
        </authorList>
    </citation>
    <scope>NUCLEOTIDE SEQUENCE [LARGE SCALE GENOMIC DNA]</scope>
</reference>
<accession>A0A3P7V5B8</accession>
<dbReference type="EMBL" id="UZAG01019188">
    <property type="protein sequence ID" value="VDO42711.1"/>
    <property type="molecule type" value="Genomic_DNA"/>
</dbReference>
<evidence type="ECO:0000313" key="2">
    <source>
        <dbReference type="Proteomes" id="UP000280834"/>
    </source>
</evidence>
<dbReference type="Proteomes" id="UP000280834">
    <property type="component" value="Unassembled WGS sequence"/>
</dbReference>
<evidence type="ECO:0000313" key="1">
    <source>
        <dbReference type="EMBL" id="VDO42711.1"/>
    </source>
</evidence>
<dbReference type="AlphaFoldDB" id="A0A3P7V5B8"/>